<dbReference type="SUPFAM" id="SSF101283">
    <property type="entry name" value="GRIP domain"/>
    <property type="match status" value="1"/>
</dbReference>
<evidence type="ECO:0000259" key="3">
    <source>
        <dbReference type="PROSITE" id="PS50913"/>
    </source>
</evidence>
<evidence type="ECO:0000256" key="1">
    <source>
        <dbReference type="SAM" id="Coils"/>
    </source>
</evidence>
<feature type="coiled-coil region" evidence="1">
    <location>
        <begin position="98"/>
        <end position="261"/>
    </location>
</feature>
<evidence type="ECO:0000313" key="6">
    <source>
        <dbReference type="Proteomes" id="UP000663829"/>
    </source>
</evidence>
<sequence>EQLTEEQSRSTSLEEKIENLEKDYLLRENNFKTTISNQQLDIDRIIERKERLTDQLWSLKEALLEINTLYDKVENPANESIKQDQEIEREEEADEKIMNDFKRQVETVKENQNSVQNKIGLLKSQYDNDIRMLKNQLVLIEQEEVKKDDYDILQRNLTNKNNEIESLKNQEKEYKLEIDELKVQLNMNSEEIKRYHTIVETLENKRNVKEKNILELTEHIETYKNDINTLKLTIDNKNKEIDQLRQDLLDKSDQTDKLQSEIEILKHREMVLDNDNSEKEKLLVVHKQTADELTKKTNYIQQYENIIGDLRSEQTKLQNESQQTKTKNEQLSMELERVTKENEYFSDVQTKNDVLENEIKQLRTDNKQLFEEYEELKQQLNTTLADKIRVENELDRIQRQLETSETVLNTNREEDEMKLKQTLEFNGQDVEDLQHQLNTSGSEIETKSKLIDEYEHEIMTLKAKNEQHESRIHELENQQTEFENDKNEIERQLFQKDEKKSELELTLQQQQESAAKLRKVLHKMKESMTTNDQVQTKEMENNLKKLSNEYEEKLLEQEQEYNAKLKAVTKEMNNQIEEKERIYNQQLNEFIEKSYRNENNLKDDSEKRINDSDKRALVAEQEVQKLHDTLQERQLEYHNALAELESKIVELTQKQEELILAAAESKSITNSDEHQKNIHELSNIEKSSNDQSTPYKEDSFDRHVLTSAQFDQHSVSSRLSSNVKNASDSRWSGAKTSPVRYGSNDSLHSFMFEATEVDYLKQIVLAYMTGTDPVTMAKVICAVLRYTDDEKQLILEHEKVRQSHWFSSTR</sequence>
<dbReference type="OrthoDB" id="5322683at2759"/>
<protein>
    <recommendedName>
        <fullName evidence="3">GRIP domain-containing protein</fullName>
    </recommendedName>
</protein>
<dbReference type="AlphaFoldDB" id="A0A814TF69"/>
<feature type="region of interest" description="Disordered" evidence="2">
    <location>
        <begin position="666"/>
        <end position="698"/>
    </location>
</feature>
<feature type="non-terminal residue" evidence="4">
    <location>
        <position position="810"/>
    </location>
</feature>
<feature type="coiled-coil region" evidence="1">
    <location>
        <begin position="627"/>
        <end position="661"/>
    </location>
</feature>
<accession>A0A814TF69</accession>
<feature type="coiled-coil region" evidence="1">
    <location>
        <begin position="3"/>
        <end position="62"/>
    </location>
</feature>
<feature type="region of interest" description="Disordered" evidence="2">
    <location>
        <begin position="716"/>
        <end position="738"/>
    </location>
</feature>
<evidence type="ECO:0000313" key="4">
    <source>
        <dbReference type="EMBL" id="CAF1161052.1"/>
    </source>
</evidence>
<dbReference type="EMBL" id="CAJOBC010007202">
    <property type="protein sequence ID" value="CAF3924575.1"/>
    <property type="molecule type" value="Genomic_DNA"/>
</dbReference>
<keyword evidence="1" id="KW-0175">Coiled coil</keyword>
<feature type="domain" description="GRIP" evidence="3">
    <location>
        <begin position="750"/>
        <end position="797"/>
    </location>
</feature>
<feature type="compositionally biased region" description="Basic and acidic residues" evidence="2">
    <location>
        <begin position="671"/>
        <end position="683"/>
    </location>
</feature>
<dbReference type="SMART" id="SM00755">
    <property type="entry name" value="Grip"/>
    <property type="match status" value="1"/>
</dbReference>
<feature type="coiled-coil region" evidence="1">
    <location>
        <begin position="444"/>
        <end position="593"/>
    </location>
</feature>
<dbReference type="PROSITE" id="PS50913">
    <property type="entry name" value="GRIP"/>
    <property type="match status" value="1"/>
</dbReference>
<keyword evidence="6" id="KW-1185">Reference proteome</keyword>
<feature type="coiled-coil region" evidence="1">
    <location>
        <begin position="300"/>
        <end position="414"/>
    </location>
</feature>
<name>A0A814TF69_9BILA</name>
<proteinExistence type="predicted"/>
<dbReference type="Gene3D" id="1.10.220.60">
    <property type="entry name" value="GRIP domain"/>
    <property type="match status" value="1"/>
</dbReference>
<dbReference type="Proteomes" id="UP000681722">
    <property type="component" value="Unassembled WGS sequence"/>
</dbReference>
<organism evidence="4 6">
    <name type="scientific">Didymodactylos carnosus</name>
    <dbReference type="NCBI Taxonomy" id="1234261"/>
    <lineage>
        <taxon>Eukaryota</taxon>
        <taxon>Metazoa</taxon>
        <taxon>Spiralia</taxon>
        <taxon>Gnathifera</taxon>
        <taxon>Rotifera</taxon>
        <taxon>Eurotatoria</taxon>
        <taxon>Bdelloidea</taxon>
        <taxon>Philodinida</taxon>
        <taxon>Philodinidae</taxon>
        <taxon>Didymodactylos</taxon>
    </lineage>
</organism>
<evidence type="ECO:0000313" key="5">
    <source>
        <dbReference type="EMBL" id="CAF3924575.1"/>
    </source>
</evidence>
<feature type="compositionally biased region" description="Polar residues" evidence="2">
    <location>
        <begin position="716"/>
        <end position="730"/>
    </location>
</feature>
<dbReference type="EMBL" id="CAJNOQ010007203">
    <property type="protein sequence ID" value="CAF1161052.1"/>
    <property type="molecule type" value="Genomic_DNA"/>
</dbReference>
<evidence type="ECO:0000256" key="2">
    <source>
        <dbReference type="SAM" id="MobiDB-lite"/>
    </source>
</evidence>
<dbReference type="InterPro" id="IPR000237">
    <property type="entry name" value="GRIP_dom"/>
</dbReference>
<comment type="caution">
    <text evidence="4">The sequence shown here is derived from an EMBL/GenBank/DDBJ whole genome shotgun (WGS) entry which is preliminary data.</text>
</comment>
<dbReference type="Gene3D" id="6.10.250.3110">
    <property type="match status" value="1"/>
</dbReference>
<feature type="compositionally biased region" description="Polar residues" evidence="2">
    <location>
        <begin position="684"/>
        <end position="694"/>
    </location>
</feature>
<gene>
    <name evidence="4" type="ORF">GPM918_LOCUS21682</name>
    <name evidence="5" type="ORF">SRO942_LOCUS21676</name>
</gene>
<reference evidence="4" key="1">
    <citation type="submission" date="2021-02" db="EMBL/GenBank/DDBJ databases">
        <authorList>
            <person name="Nowell W R."/>
        </authorList>
    </citation>
    <scope>NUCLEOTIDE SEQUENCE</scope>
</reference>
<dbReference type="Proteomes" id="UP000663829">
    <property type="component" value="Unassembled WGS sequence"/>
</dbReference>